<organism evidence="1 2">
    <name type="scientific">Petrolisthes cinctipes</name>
    <name type="common">Flat porcelain crab</name>
    <dbReference type="NCBI Taxonomy" id="88211"/>
    <lineage>
        <taxon>Eukaryota</taxon>
        <taxon>Metazoa</taxon>
        <taxon>Ecdysozoa</taxon>
        <taxon>Arthropoda</taxon>
        <taxon>Crustacea</taxon>
        <taxon>Multicrustacea</taxon>
        <taxon>Malacostraca</taxon>
        <taxon>Eumalacostraca</taxon>
        <taxon>Eucarida</taxon>
        <taxon>Decapoda</taxon>
        <taxon>Pleocyemata</taxon>
        <taxon>Anomura</taxon>
        <taxon>Galatheoidea</taxon>
        <taxon>Porcellanidae</taxon>
        <taxon>Petrolisthes</taxon>
    </lineage>
</organism>
<protein>
    <submittedName>
        <fullName evidence="1">Uncharacterized protein</fullName>
    </submittedName>
</protein>
<sequence length="121" mass="14081">MAMDIQALKSIQRTYTRQIKDMKELSYWDTLKKLLLHSQQRRRERYIITYTGKALKKMIPSPSNINEVDLQFNQRNGRLVCQKNTTITSTSEDQGFPLFQSALQWPNNPQLPTTKNSAGPH</sequence>
<gene>
    <name evidence="1" type="ORF">Pcinc_009474</name>
</gene>
<dbReference type="EMBL" id="JAWQEG010000702">
    <property type="protein sequence ID" value="KAK3886370.1"/>
    <property type="molecule type" value="Genomic_DNA"/>
</dbReference>
<evidence type="ECO:0000313" key="2">
    <source>
        <dbReference type="Proteomes" id="UP001286313"/>
    </source>
</evidence>
<evidence type="ECO:0000313" key="1">
    <source>
        <dbReference type="EMBL" id="KAK3886370.1"/>
    </source>
</evidence>
<dbReference type="AlphaFoldDB" id="A0AAE1G6V7"/>
<keyword evidence="2" id="KW-1185">Reference proteome</keyword>
<dbReference type="Proteomes" id="UP001286313">
    <property type="component" value="Unassembled WGS sequence"/>
</dbReference>
<name>A0AAE1G6V7_PETCI</name>
<comment type="caution">
    <text evidence="1">The sequence shown here is derived from an EMBL/GenBank/DDBJ whole genome shotgun (WGS) entry which is preliminary data.</text>
</comment>
<reference evidence="1" key="1">
    <citation type="submission" date="2023-10" db="EMBL/GenBank/DDBJ databases">
        <title>Genome assemblies of two species of porcelain crab, Petrolisthes cinctipes and Petrolisthes manimaculis (Anomura: Porcellanidae).</title>
        <authorList>
            <person name="Angst P."/>
        </authorList>
    </citation>
    <scope>NUCLEOTIDE SEQUENCE</scope>
    <source>
        <strain evidence="1">PB745_01</strain>
        <tissue evidence="1">Gill</tissue>
    </source>
</reference>
<accession>A0AAE1G6V7</accession>
<proteinExistence type="predicted"/>